<reference evidence="3" key="1">
    <citation type="journal article" date="2015" name="Nat. Genet.">
        <title>The genome and transcriptome of the zoonotic hookworm Ancylostoma ceylanicum identify infection-specific gene families.</title>
        <authorList>
            <person name="Schwarz E.M."/>
            <person name="Hu Y."/>
            <person name="Antoshechkin I."/>
            <person name="Miller M.M."/>
            <person name="Sternberg P.W."/>
            <person name="Aroian R.V."/>
        </authorList>
    </citation>
    <scope>NUCLEOTIDE SEQUENCE</scope>
    <source>
        <strain evidence="3">HY135</strain>
    </source>
</reference>
<proteinExistence type="predicted"/>
<evidence type="ECO:0000313" key="2">
    <source>
        <dbReference type="EMBL" id="EYB91495.1"/>
    </source>
</evidence>
<name>A0A016SLJ5_9BILA</name>
<organism evidence="2 3">
    <name type="scientific">Ancylostoma ceylanicum</name>
    <dbReference type="NCBI Taxonomy" id="53326"/>
    <lineage>
        <taxon>Eukaryota</taxon>
        <taxon>Metazoa</taxon>
        <taxon>Ecdysozoa</taxon>
        <taxon>Nematoda</taxon>
        <taxon>Chromadorea</taxon>
        <taxon>Rhabditida</taxon>
        <taxon>Rhabditina</taxon>
        <taxon>Rhabditomorpha</taxon>
        <taxon>Strongyloidea</taxon>
        <taxon>Ancylostomatidae</taxon>
        <taxon>Ancylostomatinae</taxon>
        <taxon>Ancylostoma</taxon>
    </lineage>
</organism>
<dbReference type="Proteomes" id="UP000024635">
    <property type="component" value="Unassembled WGS sequence"/>
</dbReference>
<dbReference type="EMBL" id="JARK01001541">
    <property type="protein sequence ID" value="EYB91495.1"/>
    <property type="molecule type" value="Genomic_DNA"/>
</dbReference>
<dbReference type="AlphaFoldDB" id="A0A016SLJ5"/>
<feature type="chain" id="PRO_5001486536" evidence="1">
    <location>
        <begin position="23"/>
        <end position="77"/>
    </location>
</feature>
<evidence type="ECO:0000313" key="3">
    <source>
        <dbReference type="Proteomes" id="UP000024635"/>
    </source>
</evidence>
<protein>
    <submittedName>
        <fullName evidence="2">Uncharacterized protein</fullName>
    </submittedName>
</protein>
<feature type="signal peptide" evidence="1">
    <location>
        <begin position="1"/>
        <end position="22"/>
    </location>
</feature>
<comment type="caution">
    <text evidence="2">The sequence shown here is derived from an EMBL/GenBank/DDBJ whole genome shotgun (WGS) entry which is preliminary data.</text>
</comment>
<gene>
    <name evidence="2" type="primary">Acey_s0205.g1924</name>
    <name evidence="2" type="ORF">Y032_0205g1924</name>
</gene>
<accession>A0A016SLJ5</accession>
<sequence length="77" mass="8577">MTFRSHVNLLTLSLMLAATVLPSYVTEPDATTTDEVMRLLATAELDESPEMPLPGMLPLRDSLEMQRIRESSENKGN</sequence>
<evidence type="ECO:0000256" key="1">
    <source>
        <dbReference type="SAM" id="SignalP"/>
    </source>
</evidence>
<keyword evidence="3" id="KW-1185">Reference proteome</keyword>
<keyword evidence="1" id="KW-0732">Signal</keyword>